<protein>
    <recommendedName>
        <fullName evidence="3">Hydrogenase maturation nickel metallochaperone HypA</fullName>
    </recommendedName>
</protein>
<evidence type="ECO:0008006" key="3">
    <source>
        <dbReference type="Google" id="ProtNLM"/>
    </source>
</evidence>
<evidence type="ECO:0000313" key="2">
    <source>
        <dbReference type="Proteomes" id="UP001277761"/>
    </source>
</evidence>
<reference evidence="1 2" key="1">
    <citation type="submission" date="2023-11" db="EMBL/GenBank/DDBJ databases">
        <authorList>
            <person name="Xu M."/>
            <person name="Jiang T."/>
        </authorList>
    </citation>
    <scope>NUCLEOTIDE SEQUENCE [LARGE SCALE GENOMIC DNA]</scope>
    <source>
        <strain evidence="1 2">SD</strain>
    </source>
</reference>
<sequence>MSHAAALAPASSARDRVDIRPTAALLAEHAHRHGVDATCQRFRLCRRRLGAIVSLRTTRGQHAHFLDRGCVEDIVTHAADTFSALHVPLAGALQERLLELLDDEGPDRLAERLGVQLPRAATFVEQIALARAGNGAQVTHVCASVAAGAGIDADELERLAVERAWCPSCDEHVLVAGDGCCPWCDGAVDAAPRGGSGLLLARAA</sequence>
<dbReference type="EMBL" id="JAXAVX010000004">
    <property type="protein sequence ID" value="MDX8151907.1"/>
    <property type="molecule type" value="Genomic_DNA"/>
</dbReference>
<dbReference type="RefSeq" id="WP_319954062.1">
    <property type="nucleotide sequence ID" value="NZ_JAXAVX010000004.1"/>
</dbReference>
<dbReference type="Proteomes" id="UP001277761">
    <property type="component" value="Unassembled WGS sequence"/>
</dbReference>
<evidence type="ECO:0000313" key="1">
    <source>
        <dbReference type="EMBL" id="MDX8151907.1"/>
    </source>
</evidence>
<organism evidence="1 2">
    <name type="scientific">Patulibacter brassicae</name>
    <dbReference type="NCBI Taxonomy" id="1705717"/>
    <lineage>
        <taxon>Bacteria</taxon>
        <taxon>Bacillati</taxon>
        <taxon>Actinomycetota</taxon>
        <taxon>Thermoleophilia</taxon>
        <taxon>Solirubrobacterales</taxon>
        <taxon>Patulibacteraceae</taxon>
        <taxon>Patulibacter</taxon>
    </lineage>
</organism>
<comment type="caution">
    <text evidence="1">The sequence shown here is derived from an EMBL/GenBank/DDBJ whole genome shotgun (WGS) entry which is preliminary data.</text>
</comment>
<gene>
    <name evidence="1" type="ORF">SK069_09915</name>
</gene>
<keyword evidence="2" id="KW-1185">Reference proteome</keyword>
<proteinExistence type="predicted"/>
<name>A0ABU4VKN2_9ACTN</name>
<accession>A0ABU4VKN2</accession>